<dbReference type="PANTHER" id="PTHR42796:SF4">
    <property type="entry name" value="FUMARYLACETOACETATE HYDROLASE DOMAIN-CONTAINING PROTEIN 2A"/>
    <property type="match status" value="1"/>
</dbReference>
<dbReference type="Gene3D" id="3.90.850.10">
    <property type="entry name" value="Fumarylacetoacetase-like, C-terminal domain"/>
    <property type="match status" value="1"/>
</dbReference>
<dbReference type="InterPro" id="IPR051121">
    <property type="entry name" value="FAH"/>
</dbReference>
<accession>A0ABP1QMA8</accession>
<dbReference type="InterPro" id="IPR036663">
    <property type="entry name" value="Fumarylacetoacetase_C_sf"/>
</dbReference>
<comment type="caution">
    <text evidence="4">The sequence shown here is derived from an EMBL/GenBank/DDBJ whole genome shotgun (WGS) entry which is preliminary data.</text>
</comment>
<protein>
    <recommendedName>
        <fullName evidence="3">Fumarylacetoacetase-like C-terminal domain-containing protein</fullName>
    </recommendedName>
</protein>
<dbReference type="Pfam" id="PF01557">
    <property type="entry name" value="FAA_hydrolase"/>
    <property type="match status" value="1"/>
</dbReference>
<organism evidence="4 5">
    <name type="scientific">Orchesella dallaii</name>
    <dbReference type="NCBI Taxonomy" id="48710"/>
    <lineage>
        <taxon>Eukaryota</taxon>
        <taxon>Metazoa</taxon>
        <taxon>Ecdysozoa</taxon>
        <taxon>Arthropoda</taxon>
        <taxon>Hexapoda</taxon>
        <taxon>Collembola</taxon>
        <taxon>Entomobryomorpha</taxon>
        <taxon>Entomobryoidea</taxon>
        <taxon>Orchesellidae</taxon>
        <taxon>Orchesellinae</taxon>
        <taxon>Orchesella</taxon>
    </lineage>
</organism>
<evidence type="ECO:0000256" key="1">
    <source>
        <dbReference type="ARBA" id="ARBA00010211"/>
    </source>
</evidence>
<gene>
    <name evidence="4" type="ORF">ODALV1_LOCUS11806</name>
</gene>
<dbReference type="EMBL" id="CAXLJM020000036">
    <property type="protein sequence ID" value="CAL8104627.1"/>
    <property type="molecule type" value="Genomic_DNA"/>
</dbReference>
<dbReference type="InterPro" id="IPR011234">
    <property type="entry name" value="Fumarylacetoacetase-like_C"/>
</dbReference>
<evidence type="ECO:0000256" key="2">
    <source>
        <dbReference type="ARBA" id="ARBA00022723"/>
    </source>
</evidence>
<evidence type="ECO:0000313" key="5">
    <source>
        <dbReference type="Proteomes" id="UP001642540"/>
    </source>
</evidence>
<comment type="similarity">
    <text evidence="1">Belongs to the FAH family.</text>
</comment>
<dbReference type="SUPFAM" id="SSF56529">
    <property type="entry name" value="FAH"/>
    <property type="match status" value="1"/>
</dbReference>
<feature type="domain" description="Fumarylacetoacetase-like C-terminal" evidence="3">
    <location>
        <begin position="86"/>
        <end position="292"/>
    </location>
</feature>
<evidence type="ECO:0000259" key="3">
    <source>
        <dbReference type="Pfam" id="PF01557"/>
    </source>
</evidence>
<dbReference type="PANTHER" id="PTHR42796">
    <property type="entry name" value="FUMARYLACETOACETATE HYDROLASE DOMAIN-CONTAINING PROTEIN 2A-RELATED"/>
    <property type="match status" value="1"/>
</dbReference>
<keyword evidence="2" id="KW-0479">Metal-binding</keyword>
<sequence length="293" mass="32477">MKVLQFVLKNDPLKKPRVGLIIEGEVKKILDLETVDAKLPNTVIELLKQKPTFFTDVTGISLASLEQDDILLEDVILLPPVSGMDKVVCVGMNYKDHCEEQNVPVPKEPIFFSKFSSSVVGPNDSIPYPDVTQELDYEVELAVVIGKKGKNISRDKALDYVLGYTVAHDVSARDWQLKKNGGQWLIGKTMDAFCPIGPWIVTKSDIADLYNLGIRCRVNGETKQDSNTGQLVHRVENVIELLSKFVTLLPGDIILTGTPPGVGVFAKPPFFLKRGDKVECEIDEIGCIENKII</sequence>
<keyword evidence="5" id="KW-1185">Reference proteome</keyword>
<dbReference type="Proteomes" id="UP001642540">
    <property type="component" value="Unassembled WGS sequence"/>
</dbReference>
<proteinExistence type="inferred from homology"/>
<reference evidence="4 5" key="1">
    <citation type="submission" date="2024-08" db="EMBL/GenBank/DDBJ databases">
        <authorList>
            <person name="Cucini C."/>
            <person name="Frati F."/>
        </authorList>
    </citation>
    <scope>NUCLEOTIDE SEQUENCE [LARGE SCALE GENOMIC DNA]</scope>
</reference>
<name>A0ABP1QMA8_9HEXA</name>
<evidence type="ECO:0000313" key="4">
    <source>
        <dbReference type="EMBL" id="CAL8104627.1"/>
    </source>
</evidence>